<dbReference type="AlphaFoldDB" id="A0A1G2HS62"/>
<dbReference type="Proteomes" id="UP000178774">
    <property type="component" value="Unassembled WGS sequence"/>
</dbReference>
<accession>A0A1G2HS62</accession>
<sequence length="352" mass="40574">MTFLTYNCQKLKKMKIYCNIDLDGRNFEGRTQLALAITKYLQDQGYTFTNDPAEADLIHFHSSGIGDSYRAYQLKRKYNLPVIYSLYSNAQTSWLMHPINFLIQGIYFQKTATKFLASYSAAIPLRWRAHFLQRLDKVIVPSTYLKQKLYPNTEVITLGVNPEKYKPLEKKQAKKAKAVKIAYFGHPGVFKGLNDFVQASKLFGKELETHVFLTQRFEKVDQYIQKHNPQIKIHGFVEDLVAMYNEMDIIVLPYRMEIGTVANPLVLLEAMACGKAIITTDHEFIKEIVQDSAIVVKKNSPHSIAKAVQSLAKDLAQRKNVGEGARKIVVERYNLTKMLEKYHQLYQAYEKK</sequence>
<name>A0A1G2HS62_9BACT</name>
<dbReference type="CDD" id="cd03801">
    <property type="entry name" value="GT4_PimA-like"/>
    <property type="match status" value="1"/>
</dbReference>
<dbReference type="PANTHER" id="PTHR46401">
    <property type="entry name" value="GLYCOSYLTRANSFERASE WBBK-RELATED"/>
    <property type="match status" value="1"/>
</dbReference>
<dbReference type="GO" id="GO:0016757">
    <property type="term" value="F:glycosyltransferase activity"/>
    <property type="evidence" value="ECO:0007669"/>
    <property type="project" value="TreeGrafter"/>
</dbReference>
<organism evidence="2 3">
    <name type="scientific">Candidatus Staskawiczbacteria bacterium RIFCSPHIGHO2_01_FULL_41_41</name>
    <dbReference type="NCBI Taxonomy" id="1802203"/>
    <lineage>
        <taxon>Bacteria</taxon>
        <taxon>Candidatus Staskawicziibacteriota</taxon>
    </lineage>
</organism>
<proteinExistence type="predicted"/>
<gene>
    <name evidence="2" type="ORF">A2822_04460</name>
</gene>
<dbReference type="Gene3D" id="3.40.50.2000">
    <property type="entry name" value="Glycogen Phosphorylase B"/>
    <property type="match status" value="2"/>
</dbReference>
<evidence type="ECO:0000256" key="1">
    <source>
        <dbReference type="ARBA" id="ARBA00022679"/>
    </source>
</evidence>
<evidence type="ECO:0000313" key="2">
    <source>
        <dbReference type="EMBL" id="OGZ65283.1"/>
    </source>
</evidence>
<comment type="caution">
    <text evidence="2">The sequence shown here is derived from an EMBL/GenBank/DDBJ whole genome shotgun (WGS) entry which is preliminary data.</text>
</comment>
<dbReference type="EMBL" id="MHOP01000024">
    <property type="protein sequence ID" value="OGZ65283.1"/>
    <property type="molecule type" value="Genomic_DNA"/>
</dbReference>
<evidence type="ECO:0008006" key="4">
    <source>
        <dbReference type="Google" id="ProtNLM"/>
    </source>
</evidence>
<reference evidence="2 3" key="1">
    <citation type="journal article" date="2016" name="Nat. Commun.">
        <title>Thousands of microbial genomes shed light on interconnected biogeochemical processes in an aquifer system.</title>
        <authorList>
            <person name="Anantharaman K."/>
            <person name="Brown C.T."/>
            <person name="Hug L.A."/>
            <person name="Sharon I."/>
            <person name="Castelle C.J."/>
            <person name="Probst A.J."/>
            <person name="Thomas B.C."/>
            <person name="Singh A."/>
            <person name="Wilkins M.J."/>
            <person name="Karaoz U."/>
            <person name="Brodie E.L."/>
            <person name="Williams K.H."/>
            <person name="Hubbard S.S."/>
            <person name="Banfield J.F."/>
        </authorList>
    </citation>
    <scope>NUCLEOTIDE SEQUENCE [LARGE SCALE GENOMIC DNA]</scope>
</reference>
<protein>
    <recommendedName>
        <fullName evidence="4">Glycosyl transferase family 1 domain-containing protein</fullName>
    </recommendedName>
</protein>
<evidence type="ECO:0000313" key="3">
    <source>
        <dbReference type="Proteomes" id="UP000178774"/>
    </source>
</evidence>
<keyword evidence="1" id="KW-0808">Transferase</keyword>
<dbReference type="Pfam" id="PF13692">
    <property type="entry name" value="Glyco_trans_1_4"/>
    <property type="match status" value="1"/>
</dbReference>
<dbReference type="SUPFAM" id="SSF53756">
    <property type="entry name" value="UDP-Glycosyltransferase/glycogen phosphorylase"/>
    <property type="match status" value="1"/>
</dbReference>
<dbReference type="PANTHER" id="PTHR46401:SF2">
    <property type="entry name" value="GLYCOSYLTRANSFERASE WBBK-RELATED"/>
    <property type="match status" value="1"/>
</dbReference>